<feature type="region of interest" description="Disordered" evidence="6">
    <location>
        <begin position="1184"/>
        <end position="1203"/>
    </location>
</feature>
<keyword evidence="2 5" id="KW-0863">Zinc-finger</keyword>
<name>A0A2Z7DCF9_9LAMI</name>
<evidence type="ECO:0000259" key="9">
    <source>
        <dbReference type="PROSITE" id="PS50829"/>
    </source>
</evidence>
<dbReference type="Pfam" id="PF03126">
    <property type="entry name" value="Plus-3"/>
    <property type="match status" value="1"/>
</dbReference>
<feature type="region of interest" description="Disordered" evidence="6">
    <location>
        <begin position="996"/>
        <end position="1029"/>
    </location>
</feature>
<feature type="region of interest" description="Disordered" evidence="6">
    <location>
        <begin position="1276"/>
        <end position="1412"/>
    </location>
</feature>
<evidence type="ECO:0000259" key="10">
    <source>
        <dbReference type="PROSITE" id="PS51360"/>
    </source>
</evidence>
<evidence type="ECO:0000259" key="8">
    <source>
        <dbReference type="PROSITE" id="PS50103"/>
    </source>
</evidence>
<dbReference type="FunFam" id="3.30.40.10:FF:000303">
    <property type="entry name" value="Zinc finger CCCH domain-containing protein 19"/>
    <property type="match status" value="1"/>
</dbReference>
<evidence type="ECO:0000256" key="4">
    <source>
        <dbReference type="ARBA" id="ARBA00023125"/>
    </source>
</evidence>
<feature type="compositionally biased region" description="Polar residues" evidence="6">
    <location>
        <begin position="1302"/>
        <end position="1328"/>
    </location>
</feature>
<protein>
    <submittedName>
        <fullName evidence="12">Zinc finger CCCH domain-containing protein 19</fullName>
    </submittedName>
</protein>
<feature type="domain" description="Plus3" evidence="10">
    <location>
        <begin position="856"/>
        <end position="989"/>
    </location>
</feature>
<keyword evidence="1 5" id="KW-0479">Metal-binding</keyword>
<dbReference type="Gene3D" id="1.10.245.10">
    <property type="entry name" value="SWIB/MDM2 domain"/>
    <property type="match status" value="1"/>
</dbReference>
<keyword evidence="4" id="KW-0238">DNA-binding</keyword>
<evidence type="ECO:0000259" key="11">
    <source>
        <dbReference type="PROSITE" id="PS51925"/>
    </source>
</evidence>
<dbReference type="InterPro" id="IPR013083">
    <property type="entry name" value="Znf_RING/FYVE/PHD"/>
</dbReference>
<gene>
    <name evidence="12" type="ORF">F511_20458</name>
</gene>
<dbReference type="SMART" id="SM00249">
    <property type="entry name" value="PHD"/>
    <property type="match status" value="1"/>
</dbReference>
<reference evidence="12 13" key="1">
    <citation type="journal article" date="2015" name="Proc. Natl. Acad. Sci. U.S.A.">
        <title>The resurrection genome of Boea hygrometrica: A blueprint for survival of dehydration.</title>
        <authorList>
            <person name="Xiao L."/>
            <person name="Yang G."/>
            <person name="Zhang L."/>
            <person name="Yang X."/>
            <person name="Zhao S."/>
            <person name="Ji Z."/>
            <person name="Zhou Q."/>
            <person name="Hu M."/>
            <person name="Wang Y."/>
            <person name="Chen M."/>
            <person name="Xu Y."/>
            <person name="Jin H."/>
            <person name="Xiao X."/>
            <person name="Hu G."/>
            <person name="Bao F."/>
            <person name="Hu Y."/>
            <person name="Wan P."/>
            <person name="Li L."/>
            <person name="Deng X."/>
            <person name="Kuang T."/>
            <person name="Xiang C."/>
            <person name="Zhu J.K."/>
            <person name="Oliver M.J."/>
            <person name="He Y."/>
        </authorList>
    </citation>
    <scope>NUCLEOTIDE SEQUENCE [LARGE SCALE GENOMIC DNA]</scope>
    <source>
        <strain evidence="13">cv. XS01</strain>
    </source>
</reference>
<dbReference type="SUPFAM" id="SSF47592">
    <property type="entry name" value="SWIB/MDM2 domain"/>
    <property type="match status" value="1"/>
</dbReference>
<dbReference type="GO" id="GO:0003677">
    <property type="term" value="F:DNA binding"/>
    <property type="evidence" value="ECO:0007669"/>
    <property type="project" value="UniProtKB-KW"/>
</dbReference>
<feature type="domain" description="C3H1-type" evidence="8">
    <location>
        <begin position="1535"/>
        <end position="1560"/>
    </location>
</feature>
<dbReference type="CDD" id="cd19757">
    <property type="entry name" value="Bbox1"/>
    <property type="match status" value="1"/>
</dbReference>
<dbReference type="SUPFAM" id="SSF57903">
    <property type="entry name" value="FYVE/PHD zinc finger"/>
    <property type="match status" value="1"/>
</dbReference>
<dbReference type="Proteomes" id="UP000250235">
    <property type="component" value="Unassembled WGS sequence"/>
</dbReference>
<dbReference type="GO" id="GO:0008270">
    <property type="term" value="F:zinc ion binding"/>
    <property type="evidence" value="ECO:0007669"/>
    <property type="project" value="UniProtKB-KW"/>
</dbReference>
<dbReference type="Gene3D" id="3.90.70.200">
    <property type="entry name" value="Plus-3 domain"/>
    <property type="match status" value="1"/>
</dbReference>
<evidence type="ECO:0000256" key="6">
    <source>
        <dbReference type="SAM" id="MobiDB-lite"/>
    </source>
</evidence>
<dbReference type="InterPro" id="IPR001965">
    <property type="entry name" value="Znf_PHD"/>
</dbReference>
<dbReference type="CDD" id="cd00072">
    <property type="entry name" value="GYF"/>
    <property type="match status" value="1"/>
</dbReference>
<feature type="region of interest" description="Disordered" evidence="6">
    <location>
        <begin position="1"/>
        <end position="31"/>
    </location>
</feature>
<feature type="domain" description="DM2" evidence="11">
    <location>
        <begin position="716"/>
        <end position="799"/>
    </location>
</feature>
<evidence type="ECO:0000256" key="5">
    <source>
        <dbReference type="PROSITE-ProRule" id="PRU00723"/>
    </source>
</evidence>
<dbReference type="Gene3D" id="3.30.1490.40">
    <property type="match status" value="1"/>
</dbReference>
<dbReference type="SMART" id="SM00719">
    <property type="entry name" value="Plus3"/>
    <property type="match status" value="1"/>
</dbReference>
<evidence type="ECO:0000313" key="13">
    <source>
        <dbReference type="Proteomes" id="UP000250235"/>
    </source>
</evidence>
<dbReference type="InterPro" id="IPR011011">
    <property type="entry name" value="Znf_FYVE_PHD"/>
</dbReference>
<feature type="region of interest" description="Disordered" evidence="6">
    <location>
        <begin position="1136"/>
        <end position="1161"/>
    </location>
</feature>
<feature type="compositionally biased region" description="Polar residues" evidence="6">
    <location>
        <begin position="1276"/>
        <end position="1294"/>
    </location>
</feature>
<dbReference type="PANTHER" id="PTHR46695:SF5">
    <property type="entry name" value="RNA POLYMERASE-ASSOCIATED PROTEIN RTF1 HOMOLOG"/>
    <property type="match status" value="1"/>
</dbReference>
<dbReference type="InterPro" id="IPR000571">
    <property type="entry name" value="Znf_CCCH"/>
</dbReference>
<sequence length="1560" mass="170591">MEDDEEALSNLERPPESDFETETLETGDAKNAEGCELQLESGEWDFNAFGERTEIVPSVSVTDDVGAKAGLDDNAAVEYRVVMAAVPVEELTEEGGGEYMNFDVEESILKVNPDEGSGLVDDAKVASAVADAGNAVLSYEPQIDARENENSVDPIAEEEFMTLANSEVKVVVAESDEAPELSEYAIGDGLLAPSEGMELLNDGTELVMESVISEGEKVEEVEPQVDLADGGKIENDFEVLTLVGDEDGKEKADFMENYSEVGIAEKSSGIVEEKVDLLITKDCMEVDLITEVDINLVNVGEDGQVLESSGTDLRDKLSDKEGVSAKEKLMPEKKIVEGKDVCKDSVKDFKLVEPVNVSENSNMAVADEEFPAGTIGMEIDERMKSDMMGNDVSKEVQLEDAEVETWTTSMMGTDEIPREDKTKENENKIGAVADPDQEIDDSWAAIQDKEDEKIMDEEVTEIEAETEGKRKRGKFSRNFSICKATTKASSRKKVGEDVCFICFDSGELVLCGRRGCPKAYHPSCVNRDEAFFRAKGRWNCGWHMCSICEKNAVFMCYTCTFSLCKRCSKDAVITCVRGNKGFCEICKRTVMLIENHEQGKADIQNQIDFDDRGGWEYLFKHYYIQLKSKLSLSSVEVAEAKSLWKGSTVLSSLSRQESSEAQADENDEGSCSDASIENLNTIKAKKRKLEKKPDSLTKEKELVSAGAVTGDKVLSSAGSSEWASKELLEFVSHMKNGDISKLSRFDVQDLFLEYIKRNKLRDPRRKSQIVCDARLEIIFGKPRVGHFEILKLLDSHFLIKDEENEDAQESAIETEINHLDVDGNRDHLTKGGKDGRRQKHTKGIRGPQSNLDDYAAIDMHNISLIYLHRKLMEDLLEDVHTFHDKVIGMFVRIRISDGLQKQDMYRLVQVVGTSKAEESYKIGQRTTDTLIEILNLDKIEVISIDTISNQDFTEEECERLRQSIKCGLISRLTVGEILDKTMEIQAAKVNDMVHENGRNSETDQEPQKSVTSEKLSSGNSMSADRMTNAASEADSLSGVSSLISQASLPVGVAGIGIKVNDREKIWHYQDPSGKVHGPFSMARLRKWNDGGYFPSDLRIWRTTEKQDHSILLSNALVGKFQKELPDVDYMIPPTDTLNTTSSNHDRVMPTVDQNPRSVGKFSTEKRTGNAVANIPSPMTALDNADSTGGEGDLPSESIQSPGVKGVVPSPIAVLPDIGPHSTVQCNANFNPALPMPRQGILVGSADSLQPQQTISNEPRAVQMNLHTSTMVQSVQQSPLAETHGWGSTAQSGQPQEYGWSAPNVQNSTPNFANQSTATGLANQSTATGPRSEFWRPNQGSQPNVYPHASPNASWGIAPTENNTPLGVRPEIPNTGWGMQQPNPNMGLGNPSAGNTNINRGHPVQAPPRGNANNSWVAPTTNAGANTQGPMPGNVISGWTPTPGWGGPPVEGPVSGNRWGPAGSRPPVEVSAQGTSNQGWGAPQGNHGAWGGEPTNEGQLSGQMNGQGRDSGFGGGRPWNRQPTFCGGRGGNQHFNKGEVLCPYNAHGRCRKGAHCDYLHI</sequence>
<evidence type="ECO:0000259" key="7">
    <source>
        <dbReference type="PROSITE" id="PS50016"/>
    </source>
</evidence>
<dbReference type="Pfam" id="PF02201">
    <property type="entry name" value="SWIB"/>
    <property type="match status" value="1"/>
</dbReference>
<dbReference type="PROSITE" id="PS51360">
    <property type="entry name" value="PLUS3"/>
    <property type="match status" value="1"/>
</dbReference>
<organism evidence="12 13">
    <name type="scientific">Dorcoceras hygrometricum</name>
    <dbReference type="NCBI Taxonomy" id="472368"/>
    <lineage>
        <taxon>Eukaryota</taxon>
        <taxon>Viridiplantae</taxon>
        <taxon>Streptophyta</taxon>
        <taxon>Embryophyta</taxon>
        <taxon>Tracheophyta</taxon>
        <taxon>Spermatophyta</taxon>
        <taxon>Magnoliopsida</taxon>
        <taxon>eudicotyledons</taxon>
        <taxon>Gunneridae</taxon>
        <taxon>Pentapetalae</taxon>
        <taxon>asterids</taxon>
        <taxon>lamiids</taxon>
        <taxon>Lamiales</taxon>
        <taxon>Gesneriaceae</taxon>
        <taxon>Didymocarpoideae</taxon>
        <taxon>Trichosporeae</taxon>
        <taxon>Loxocarpinae</taxon>
        <taxon>Dorcoceras</taxon>
    </lineage>
</organism>
<dbReference type="SMART" id="SM00151">
    <property type="entry name" value="SWIB"/>
    <property type="match status" value="1"/>
</dbReference>
<feature type="compositionally biased region" description="Polar residues" evidence="6">
    <location>
        <begin position="1007"/>
        <end position="1022"/>
    </location>
</feature>
<dbReference type="InterPro" id="IPR019787">
    <property type="entry name" value="Znf_PHD-finger"/>
</dbReference>
<evidence type="ECO:0000256" key="3">
    <source>
        <dbReference type="ARBA" id="ARBA00022833"/>
    </source>
</evidence>
<proteinExistence type="predicted"/>
<dbReference type="InterPro" id="IPR036128">
    <property type="entry name" value="Plus3-like_sf"/>
</dbReference>
<dbReference type="InterPro" id="IPR035445">
    <property type="entry name" value="GYF-like_dom_sf"/>
</dbReference>
<dbReference type="CDD" id="cd10567">
    <property type="entry name" value="SWIB-MDM2_like"/>
    <property type="match status" value="1"/>
</dbReference>
<feature type="compositionally biased region" description="Basic and acidic residues" evidence="6">
    <location>
        <begin position="823"/>
        <end position="835"/>
    </location>
</feature>
<dbReference type="InterPro" id="IPR003169">
    <property type="entry name" value="GYF"/>
</dbReference>
<dbReference type="InterPro" id="IPR004343">
    <property type="entry name" value="Plus-3_dom"/>
</dbReference>
<dbReference type="CDD" id="cd15568">
    <property type="entry name" value="PHD5_NSD"/>
    <property type="match status" value="1"/>
</dbReference>
<evidence type="ECO:0000256" key="1">
    <source>
        <dbReference type="ARBA" id="ARBA00022723"/>
    </source>
</evidence>
<evidence type="ECO:0000256" key="2">
    <source>
        <dbReference type="ARBA" id="ARBA00022771"/>
    </source>
</evidence>
<dbReference type="SUPFAM" id="SSF159042">
    <property type="entry name" value="Plus3-like"/>
    <property type="match status" value="1"/>
</dbReference>
<dbReference type="PROSITE" id="PS51925">
    <property type="entry name" value="SWIB_MDM2"/>
    <property type="match status" value="1"/>
</dbReference>
<dbReference type="EMBL" id="KQ987270">
    <property type="protein sequence ID" value="KZV57529.1"/>
    <property type="molecule type" value="Genomic_DNA"/>
</dbReference>
<dbReference type="Gene3D" id="3.30.40.10">
    <property type="entry name" value="Zinc/RING finger domain, C3HC4 (zinc finger)"/>
    <property type="match status" value="1"/>
</dbReference>
<keyword evidence="3 5" id="KW-0862">Zinc</keyword>
<dbReference type="PROSITE" id="PS50829">
    <property type="entry name" value="GYF"/>
    <property type="match status" value="1"/>
</dbReference>
<dbReference type="PROSITE" id="PS50103">
    <property type="entry name" value="ZF_C3H1"/>
    <property type="match status" value="1"/>
</dbReference>
<feature type="zinc finger region" description="C3H1-type" evidence="5">
    <location>
        <begin position="1535"/>
        <end position="1560"/>
    </location>
</feature>
<dbReference type="Pfam" id="PF02213">
    <property type="entry name" value="GYF"/>
    <property type="match status" value="1"/>
</dbReference>
<keyword evidence="13" id="KW-1185">Reference proteome</keyword>
<feature type="region of interest" description="Disordered" evidence="6">
    <location>
        <begin position="823"/>
        <end position="846"/>
    </location>
</feature>
<evidence type="ECO:0000313" key="12">
    <source>
        <dbReference type="EMBL" id="KZV57529.1"/>
    </source>
</evidence>
<feature type="domain" description="GYF" evidence="9">
    <location>
        <begin position="1063"/>
        <end position="1117"/>
    </location>
</feature>
<dbReference type="InterPro" id="IPR036885">
    <property type="entry name" value="SWIB_MDM2_dom_sf"/>
</dbReference>
<accession>A0A2Z7DCF9</accession>
<dbReference type="PANTHER" id="PTHR46695">
    <property type="entry name" value="ZINC FINGER CCCH DOMAIN-CONTAINING PROTEIN 44-RELATED"/>
    <property type="match status" value="1"/>
</dbReference>
<dbReference type="SUPFAM" id="SSF55277">
    <property type="entry name" value="GYF domain"/>
    <property type="match status" value="1"/>
</dbReference>
<dbReference type="SMART" id="SM00444">
    <property type="entry name" value="GYF"/>
    <property type="match status" value="1"/>
</dbReference>
<dbReference type="OrthoDB" id="6415790at2759"/>
<feature type="domain" description="PHD-type" evidence="7">
    <location>
        <begin position="496"/>
        <end position="562"/>
    </location>
</feature>
<dbReference type="PROSITE" id="PS50016">
    <property type="entry name" value="ZF_PHD_2"/>
    <property type="match status" value="1"/>
</dbReference>
<dbReference type="InterPro" id="IPR019835">
    <property type="entry name" value="SWIB_domain"/>
</dbReference>
<dbReference type="InterPro" id="IPR003121">
    <property type="entry name" value="SWIB_MDM2_domain"/>
</dbReference>